<dbReference type="PATRIC" id="fig|480391.4.peg.257"/>
<dbReference type="InterPro" id="IPR008966">
    <property type="entry name" value="Adhesion_dom_sf"/>
</dbReference>
<dbReference type="InterPro" id="IPR011252">
    <property type="entry name" value="Fibrogen-bd_dom1"/>
</dbReference>
<dbReference type="GO" id="GO:0005518">
    <property type="term" value="F:collagen binding"/>
    <property type="evidence" value="ECO:0007669"/>
    <property type="project" value="InterPro"/>
</dbReference>
<feature type="domain" description="SDR-like Ig" evidence="8">
    <location>
        <begin position="54"/>
        <end position="134"/>
    </location>
</feature>
<keyword evidence="2" id="KW-0134">Cell wall</keyword>
<evidence type="ECO:0000313" key="9">
    <source>
        <dbReference type="EMBL" id="KRO25309.1"/>
    </source>
</evidence>
<dbReference type="GO" id="GO:0007155">
    <property type="term" value="P:cell adhesion"/>
    <property type="evidence" value="ECO:0007669"/>
    <property type="project" value="InterPro"/>
</dbReference>
<gene>
    <name evidence="9" type="ORF">IV88_GL000254</name>
</gene>
<proteinExistence type="predicted"/>
<evidence type="ECO:0000256" key="4">
    <source>
        <dbReference type="ARBA" id="ARBA00022729"/>
    </source>
</evidence>
<evidence type="ECO:0008006" key="11">
    <source>
        <dbReference type="Google" id="ProtNLM"/>
    </source>
</evidence>
<comment type="subcellular location">
    <subcellularLocation>
        <location evidence="1">Secreted</location>
        <location evidence="1">Cell wall</location>
        <topology evidence="1">Peptidoglycan-anchor</topology>
    </subcellularLocation>
</comment>
<evidence type="ECO:0000256" key="5">
    <source>
        <dbReference type="ARBA" id="ARBA00023088"/>
    </source>
</evidence>
<dbReference type="Gene3D" id="2.60.40.740">
    <property type="match status" value="1"/>
</dbReference>
<evidence type="ECO:0000259" key="8">
    <source>
        <dbReference type="Pfam" id="PF17961"/>
    </source>
</evidence>
<reference evidence="9 10" key="1">
    <citation type="journal article" date="2015" name="Genome Announc.">
        <title>Expanding the biotechnology potential of lactobacilli through comparative genomics of 213 strains and associated genera.</title>
        <authorList>
            <person name="Sun Z."/>
            <person name="Harris H.M."/>
            <person name="McCann A."/>
            <person name="Guo C."/>
            <person name="Argimon S."/>
            <person name="Zhang W."/>
            <person name="Yang X."/>
            <person name="Jeffery I.B."/>
            <person name="Cooney J.C."/>
            <person name="Kagawa T.F."/>
            <person name="Liu W."/>
            <person name="Song Y."/>
            <person name="Salvetti E."/>
            <person name="Wrobel A."/>
            <person name="Rasinkangas P."/>
            <person name="Parkhill J."/>
            <person name="Rea M.C."/>
            <person name="O'Sullivan O."/>
            <person name="Ritari J."/>
            <person name="Douillard F.P."/>
            <person name="Paul Ross R."/>
            <person name="Yang R."/>
            <person name="Briner A.E."/>
            <person name="Felis G.E."/>
            <person name="de Vos W.M."/>
            <person name="Barrangou R."/>
            <person name="Klaenhammer T.R."/>
            <person name="Caufield P.W."/>
            <person name="Cui Y."/>
            <person name="Zhang H."/>
            <person name="O'Toole P.W."/>
        </authorList>
    </citation>
    <scope>NUCLEOTIDE SEQUENCE [LARGE SCALE GENOMIC DNA]</scope>
    <source>
        <strain evidence="9 10">DSM 23026</strain>
    </source>
</reference>
<dbReference type="AlphaFoldDB" id="A0A0R2NMS3"/>
<comment type="caution">
    <text evidence="9">The sequence shown here is derived from an EMBL/GenBank/DDBJ whole genome shotgun (WGS) entry which is preliminary data.</text>
</comment>
<dbReference type="InterPro" id="IPR041171">
    <property type="entry name" value="SDR_Ig"/>
</dbReference>
<name>A0A0R2NMS3_9LACO</name>
<evidence type="ECO:0000256" key="1">
    <source>
        <dbReference type="ARBA" id="ARBA00004168"/>
    </source>
</evidence>
<evidence type="ECO:0000256" key="2">
    <source>
        <dbReference type="ARBA" id="ARBA00022512"/>
    </source>
</evidence>
<organism evidence="9 10">
    <name type="scientific">Pediococcus argentinicus</name>
    <dbReference type="NCBI Taxonomy" id="480391"/>
    <lineage>
        <taxon>Bacteria</taxon>
        <taxon>Bacillati</taxon>
        <taxon>Bacillota</taxon>
        <taxon>Bacilli</taxon>
        <taxon>Lactobacillales</taxon>
        <taxon>Lactobacillaceae</taxon>
        <taxon>Pediococcus</taxon>
    </lineage>
</organism>
<evidence type="ECO:0000259" key="7">
    <source>
        <dbReference type="Pfam" id="PF05737"/>
    </source>
</evidence>
<protein>
    <recommendedName>
        <fullName evidence="11">SDR-like Ig domain-containing protein</fullName>
    </recommendedName>
</protein>
<dbReference type="Pfam" id="PF17961">
    <property type="entry name" value="Big_8"/>
    <property type="match status" value="1"/>
</dbReference>
<feature type="signal peptide" evidence="6">
    <location>
        <begin position="1"/>
        <end position="15"/>
    </location>
</feature>
<feature type="domain" description="Collagen binding" evidence="7">
    <location>
        <begin position="175"/>
        <end position="259"/>
    </location>
</feature>
<evidence type="ECO:0000256" key="3">
    <source>
        <dbReference type="ARBA" id="ARBA00022525"/>
    </source>
</evidence>
<keyword evidence="10" id="KW-1185">Reference proteome</keyword>
<dbReference type="SUPFAM" id="SSF49401">
    <property type="entry name" value="Bacterial adhesins"/>
    <property type="match status" value="2"/>
</dbReference>
<keyword evidence="4 6" id="KW-0732">Signal</keyword>
<keyword evidence="3" id="KW-0964">Secreted</keyword>
<keyword evidence="5" id="KW-0572">Peptidoglycan-anchor</keyword>
<dbReference type="Gene3D" id="2.60.40.1280">
    <property type="match status" value="1"/>
</dbReference>
<feature type="chain" id="PRO_5038575091" description="SDR-like Ig domain-containing protein" evidence="6">
    <location>
        <begin position="16"/>
        <end position="357"/>
    </location>
</feature>
<sequence length="357" mass="39084">MLGLLVFLIPLTKVAASSTVGDASQFMTKVSLSEDSAGEKAWQSGDSVSVKTPFYIRYDWSVPKATPGETYEMTLPNQIMLNGTSIPMRDADGTVIATADVKGDKVKITFNDGVSNKKDIKGYFSIGASFDKQTGEDGQETELNFPVAGSVDGGQVKLNVENKKNDSGPSSGQSIINKSGLQVKDKDGKLTDLIEWTITVNKRGTKLTNPTVEETFGEGQTFVKDSISVNYRNGSDKSIKKLNQDEVNPVFSDTDLVHGGGSILFNLLSLENRDDAGKNDPVSPVIRFRTQIMNFDKYYVGDIDLPKLTNPKLVLKSLDLKENKEARPTSVNAKTSQYREGGLPKVELQIRRNQVNR</sequence>
<dbReference type="Proteomes" id="UP000051249">
    <property type="component" value="Unassembled WGS sequence"/>
</dbReference>
<accession>A0A0R2NMS3</accession>
<dbReference type="EMBL" id="JQCQ01000012">
    <property type="protein sequence ID" value="KRO25309.1"/>
    <property type="molecule type" value="Genomic_DNA"/>
</dbReference>
<evidence type="ECO:0000256" key="6">
    <source>
        <dbReference type="SAM" id="SignalP"/>
    </source>
</evidence>
<dbReference type="Pfam" id="PF05737">
    <property type="entry name" value="Collagen_bind"/>
    <property type="match status" value="1"/>
</dbReference>
<dbReference type="InterPro" id="IPR008456">
    <property type="entry name" value="Collagen-bd_dom"/>
</dbReference>
<evidence type="ECO:0000313" key="10">
    <source>
        <dbReference type="Proteomes" id="UP000051249"/>
    </source>
</evidence>